<keyword evidence="7" id="KW-0206">Cytoskeleton</keyword>
<evidence type="ECO:0000256" key="9">
    <source>
        <dbReference type="ARBA" id="ARBA00032183"/>
    </source>
</evidence>
<evidence type="ECO:0000256" key="4">
    <source>
        <dbReference type="ARBA" id="ARBA00022490"/>
    </source>
</evidence>
<dbReference type="SMART" id="SM00015">
    <property type="entry name" value="IQ"/>
    <property type="match status" value="1"/>
</dbReference>
<sequence length="308" mass="36277">MSEKISGVMLLNVCTVLEECENKLAILGNIMPHYNKAHPEARAINIFICHRQFVAKVITDVLVELREKGTFESLFQAVEEKKKKKAQLQDIIKRDQECSQAIEDLQKQLVDIRKEEKRDEMIAHLKDQLQEATFKTGLEREYVKNSVELQVYQAQKLNALSQKELQDEILLLLKKIEEEKCVHKETETFLKKHQANLEEKLEFWMQRYERDTEEKEKEMDTLRSSKANNLTKLQDLAKRCVECEKVIIEDRMKKENLQMQREKELLERQSATKIQAWWRGTMVRKGLGALKKAKKPKAKPGKKDRKKK</sequence>
<reference evidence="12" key="2">
    <citation type="submission" date="2025-08" db="UniProtKB">
        <authorList>
            <consortium name="Ensembl"/>
        </authorList>
    </citation>
    <scope>IDENTIFICATION</scope>
</reference>
<dbReference type="AlphaFoldDB" id="A0AAY4B7I8"/>
<dbReference type="InterPro" id="IPR042618">
    <property type="entry name" value="IQCG"/>
</dbReference>
<dbReference type="GO" id="GO:0005737">
    <property type="term" value="C:cytoplasm"/>
    <property type="evidence" value="ECO:0007669"/>
    <property type="project" value="TreeGrafter"/>
</dbReference>
<dbReference type="GO" id="GO:0036126">
    <property type="term" value="C:sperm flagellum"/>
    <property type="evidence" value="ECO:0007669"/>
    <property type="project" value="TreeGrafter"/>
</dbReference>
<dbReference type="PANTHER" id="PTHR14871">
    <property type="entry name" value="DYNEIN REGULATORY COMPLEX PROTEIN 9"/>
    <property type="match status" value="1"/>
</dbReference>
<accession>A0AAY4B7I8</accession>
<dbReference type="Pfam" id="PF00612">
    <property type="entry name" value="IQ"/>
    <property type="match status" value="1"/>
</dbReference>
<name>A0AAY4B7I8_9TELE</name>
<dbReference type="InterPro" id="IPR000048">
    <property type="entry name" value="IQ_motif_EF-hand-BS"/>
</dbReference>
<dbReference type="GeneTree" id="ENSGT00730000111263"/>
<organism evidence="12 13">
    <name type="scientific">Denticeps clupeoides</name>
    <name type="common">denticle herring</name>
    <dbReference type="NCBI Taxonomy" id="299321"/>
    <lineage>
        <taxon>Eukaryota</taxon>
        <taxon>Metazoa</taxon>
        <taxon>Chordata</taxon>
        <taxon>Craniata</taxon>
        <taxon>Vertebrata</taxon>
        <taxon>Euteleostomi</taxon>
        <taxon>Actinopterygii</taxon>
        <taxon>Neopterygii</taxon>
        <taxon>Teleostei</taxon>
        <taxon>Clupei</taxon>
        <taxon>Clupeiformes</taxon>
        <taxon>Denticipitoidei</taxon>
        <taxon>Denticipitidae</taxon>
        <taxon>Denticeps</taxon>
    </lineage>
</organism>
<dbReference type="Ensembl" id="ENSDCDT00010017839.1">
    <property type="protein sequence ID" value="ENSDCDP00010016822.1"/>
    <property type="gene ID" value="ENSDCDG00010007717.1"/>
</dbReference>
<dbReference type="PROSITE" id="PS50096">
    <property type="entry name" value="IQ"/>
    <property type="match status" value="1"/>
</dbReference>
<proteinExistence type="inferred from homology"/>
<keyword evidence="6" id="KW-0969">Cilium</keyword>
<feature type="coiled-coil region" evidence="10">
    <location>
        <begin position="194"/>
        <end position="225"/>
    </location>
</feature>
<evidence type="ECO:0000256" key="5">
    <source>
        <dbReference type="ARBA" id="ARBA00022846"/>
    </source>
</evidence>
<feature type="compositionally biased region" description="Basic residues" evidence="11">
    <location>
        <begin position="291"/>
        <end position="308"/>
    </location>
</feature>
<dbReference type="Gene3D" id="1.20.5.190">
    <property type="match status" value="1"/>
</dbReference>
<keyword evidence="4" id="KW-0963">Cytoplasm</keyword>
<evidence type="ECO:0000256" key="7">
    <source>
        <dbReference type="ARBA" id="ARBA00023212"/>
    </source>
</evidence>
<keyword evidence="8" id="KW-0966">Cell projection</keyword>
<keyword evidence="5" id="KW-0282">Flagellum</keyword>
<protein>
    <recommendedName>
        <fullName evidence="3">Dynein regulatory complex protein 9</fullName>
    </recommendedName>
    <alternativeName>
        <fullName evidence="9">IQ domain-containing protein G</fullName>
    </alternativeName>
</protein>
<dbReference type="Proteomes" id="UP000694580">
    <property type="component" value="Chromosome 13"/>
</dbReference>
<keyword evidence="10" id="KW-0175">Coiled coil</keyword>
<dbReference type="GO" id="GO:0007288">
    <property type="term" value="P:sperm axoneme assembly"/>
    <property type="evidence" value="ECO:0007669"/>
    <property type="project" value="TreeGrafter"/>
</dbReference>
<dbReference type="PANTHER" id="PTHR14871:SF1">
    <property type="entry name" value="DYNEIN REGULATORY COMPLEX PROTEIN 9"/>
    <property type="match status" value="1"/>
</dbReference>
<evidence type="ECO:0000313" key="13">
    <source>
        <dbReference type="Proteomes" id="UP000694580"/>
    </source>
</evidence>
<feature type="region of interest" description="Disordered" evidence="11">
    <location>
        <begin position="287"/>
        <end position="308"/>
    </location>
</feature>
<evidence type="ECO:0000256" key="10">
    <source>
        <dbReference type="SAM" id="Coils"/>
    </source>
</evidence>
<evidence type="ECO:0000256" key="2">
    <source>
        <dbReference type="ARBA" id="ARBA00008222"/>
    </source>
</evidence>
<comment type="subcellular location">
    <subcellularLocation>
        <location evidence="1">Cytoplasm</location>
        <location evidence="1">Cytoskeleton</location>
        <location evidence="1">Flagellum axoneme</location>
    </subcellularLocation>
</comment>
<evidence type="ECO:0000313" key="12">
    <source>
        <dbReference type="Ensembl" id="ENSDCDP00010016822.1"/>
    </source>
</evidence>
<reference evidence="12" key="3">
    <citation type="submission" date="2025-09" db="UniProtKB">
        <authorList>
            <consortium name="Ensembl"/>
        </authorList>
    </citation>
    <scope>IDENTIFICATION</scope>
</reference>
<evidence type="ECO:0000256" key="1">
    <source>
        <dbReference type="ARBA" id="ARBA00004611"/>
    </source>
</evidence>
<evidence type="ECO:0000256" key="8">
    <source>
        <dbReference type="ARBA" id="ARBA00023273"/>
    </source>
</evidence>
<keyword evidence="13" id="KW-1185">Reference proteome</keyword>
<evidence type="ECO:0000256" key="3">
    <source>
        <dbReference type="ARBA" id="ARBA00013738"/>
    </source>
</evidence>
<dbReference type="CDD" id="cd23766">
    <property type="entry name" value="IQCG"/>
    <property type="match status" value="1"/>
</dbReference>
<comment type="similarity">
    <text evidence="2">Belongs to the DRC9 family.</text>
</comment>
<evidence type="ECO:0000256" key="11">
    <source>
        <dbReference type="SAM" id="MobiDB-lite"/>
    </source>
</evidence>
<reference evidence="12 13" key="1">
    <citation type="submission" date="2020-06" db="EMBL/GenBank/DDBJ databases">
        <authorList>
            <consortium name="Wellcome Sanger Institute Data Sharing"/>
        </authorList>
    </citation>
    <scope>NUCLEOTIDE SEQUENCE [LARGE SCALE GENOMIC DNA]</scope>
</reference>
<gene>
    <name evidence="12" type="primary">IQCG</name>
</gene>
<evidence type="ECO:0000256" key="6">
    <source>
        <dbReference type="ARBA" id="ARBA00023069"/>
    </source>
</evidence>